<dbReference type="NCBIfam" id="NF041082">
    <property type="entry name" value="thermosome_alpha"/>
    <property type="match status" value="1"/>
</dbReference>
<dbReference type="EMBL" id="CP008874">
    <property type="protein sequence ID" value="AKH97744.1"/>
    <property type="molecule type" value="Genomic_DNA"/>
</dbReference>
<dbReference type="InterPro" id="IPR054827">
    <property type="entry name" value="thermosome_alpha"/>
</dbReference>
<dbReference type="InterPro" id="IPR053374">
    <property type="entry name" value="TCP-1_chaperonin"/>
</dbReference>
<dbReference type="HOGENOM" id="CLU_008891_7_3_2"/>
<dbReference type="InterPro" id="IPR027409">
    <property type="entry name" value="GroEL-like_apical_dom_sf"/>
</dbReference>
<dbReference type="SUPFAM" id="SSF52029">
    <property type="entry name" value="GroEL apical domain-like"/>
    <property type="match status" value="1"/>
</dbReference>
<dbReference type="PRINTS" id="PR00304">
    <property type="entry name" value="TCOMPLEXTCP1"/>
</dbReference>
<dbReference type="InterPro" id="IPR017998">
    <property type="entry name" value="Chaperone_TCP-1"/>
</dbReference>
<dbReference type="Gene3D" id="3.50.7.10">
    <property type="entry name" value="GroEL"/>
    <property type="match status" value="1"/>
</dbReference>
<dbReference type="Proteomes" id="UP000069906">
    <property type="component" value="Chromosome"/>
</dbReference>
<dbReference type="Gene3D" id="1.10.560.10">
    <property type="entry name" value="GroEL-like equatorial domain"/>
    <property type="match status" value="1"/>
</dbReference>
<dbReference type="SUPFAM" id="SSF48592">
    <property type="entry name" value="GroEL equatorial domain-like"/>
    <property type="match status" value="1"/>
</dbReference>
<evidence type="ECO:0000256" key="4">
    <source>
        <dbReference type="ARBA" id="ARBA00023186"/>
    </source>
</evidence>
<dbReference type="GO" id="GO:0005524">
    <property type="term" value="F:ATP binding"/>
    <property type="evidence" value="ECO:0007669"/>
    <property type="project" value="UniProtKB-KW"/>
</dbReference>
<keyword evidence="3 5" id="KW-0067">ATP-binding</keyword>
<dbReference type="PROSITE" id="PS00750">
    <property type="entry name" value="TCP1_1"/>
    <property type="match status" value="1"/>
</dbReference>
<accession>A0A0F7PDM5</accession>
<dbReference type="InterPro" id="IPR027413">
    <property type="entry name" value="GROEL-like_equatorial_sf"/>
</dbReference>
<dbReference type="InterPro" id="IPR002194">
    <property type="entry name" value="Chaperonin_TCP-1_CS"/>
</dbReference>
<dbReference type="InterPro" id="IPR002423">
    <property type="entry name" value="Cpn60/GroEL/TCP-1"/>
</dbReference>
<keyword evidence="7" id="KW-1185">Reference proteome</keyword>
<dbReference type="PROSITE" id="PS00751">
    <property type="entry name" value="TCP1_2"/>
    <property type="match status" value="1"/>
</dbReference>
<comment type="similarity">
    <text evidence="1 5">Belongs to the TCP-1 chaperonin family.</text>
</comment>
<keyword evidence="4 5" id="KW-0143">Chaperone</keyword>
<proteinExistence type="inferred from homology"/>
<dbReference type="SUPFAM" id="SSF54849">
    <property type="entry name" value="GroEL-intermediate domain like"/>
    <property type="match status" value="1"/>
</dbReference>
<gene>
    <name evidence="6" type="primary">thsA</name>
    <name evidence="6" type="ORF">HLASF_1257</name>
</gene>
<reference evidence="6 7" key="1">
    <citation type="journal article" date="2015" name="ISME J.">
        <title>Elemental sulfur and acetate can support life of a novel strictly anaerobic haloarchaeon.</title>
        <authorList>
            <person name="Sorokin D.Y."/>
            <person name="Kublanov I.V."/>
            <person name="Gavrilov S.N."/>
            <person name="Rojo D."/>
            <person name="Roman P."/>
            <person name="Golyshin P.N."/>
            <person name="Slepak V.Z."/>
            <person name="Smedile F."/>
            <person name="Ferrer M."/>
            <person name="Messina E."/>
            <person name="La Cono V."/>
            <person name="Yakimov M.M."/>
        </authorList>
    </citation>
    <scope>NUCLEOTIDE SEQUENCE [LARGE SCALE GENOMIC DNA]</scope>
    <source>
        <strain evidence="6 7">HSR2</strain>
    </source>
</reference>
<dbReference type="PROSITE" id="PS00995">
    <property type="entry name" value="TCP1_3"/>
    <property type="match status" value="1"/>
</dbReference>
<organism evidence="6 7">
    <name type="scientific">Halanaeroarchaeum sulfurireducens</name>
    <dbReference type="NCBI Taxonomy" id="1604004"/>
    <lineage>
        <taxon>Archaea</taxon>
        <taxon>Methanobacteriati</taxon>
        <taxon>Methanobacteriota</taxon>
        <taxon>Stenosarchaea group</taxon>
        <taxon>Halobacteria</taxon>
        <taxon>Halobacteriales</taxon>
        <taxon>Halobacteriaceae</taxon>
        <taxon>Halanaeroarchaeum</taxon>
    </lineage>
</organism>
<evidence type="ECO:0000313" key="6">
    <source>
        <dbReference type="EMBL" id="AKH97744.1"/>
    </source>
</evidence>
<dbReference type="InterPro" id="IPR027410">
    <property type="entry name" value="TCP-1-like_intermed_sf"/>
</dbReference>
<dbReference type="NCBIfam" id="NF041083">
    <property type="entry name" value="thermosome_beta"/>
    <property type="match status" value="1"/>
</dbReference>
<dbReference type="PATRIC" id="fig|1604004.4.peg.1318"/>
<name>A0A0F7PDM5_9EURY</name>
<dbReference type="GO" id="GO:0016887">
    <property type="term" value="F:ATP hydrolysis activity"/>
    <property type="evidence" value="ECO:0007669"/>
    <property type="project" value="InterPro"/>
</dbReference>
<keyword evidence="2 5" id="KW-0547">Nucleotide-binding</keyword>
<dbReference type="GO" id="GO:0051082">
    <property type="term" value="F:unfolded protein binding"/>
    <property type="evidence" value="ECO:0007669"/>
    <property type="project" value="InterPro"/>
</dbReference>
<dbReference type="PANTHER" id="PTHR11353">
    <property type="entry name" value="CHAPERONIN"/>
    <property type="match status" value="1"/>
</dbReference>
<dbReference type="Pfam" id="PF00118">
    <property type="entry name" value="Cpn60_TCP1"/>
    <property type="match status" value="1"/>
</dbReference>
<sequence length="513" mass="53148">MLILGEDAERTQGKDARSSNISAGKAVAETVRTTLGPRGMDKMLVNDTGDVVITNDGATILDEMDIDHPAAQMLVEVTESQEESVGDGTTTAGVLAGQLLSEAEDFLDQDIHPTTIAEGYGLARDIALDVLEDEVIEEDLDDETLEAVAESSMTGKGTGGLTAESLAEDIVSAVRTAQENGTVNRADLNIVTQSGESSSATRLVDGVIVDDEPLDEGMPRSVENATIAVVDKDLETAETSIDVEYNVQSADQLDAAVESEQRELKAYADALVDAGVDVAFVTGDVADMTAGYLANAGLLAFESVDDDTAQSIVSATGASRVASLDDIAADELGAAESVHVEKFDDSEMTFVEGGTAGESVSIFVRGGTGHVMDELERAVEDGVDAVITAIERGGVVPGAASTEIRVARAVRDAAAGIEGRQQLAVEAFANALDAIPRTLAENAGMDPIDGLVEVRAANESGRAGIVVEDGDVTVADPTAHGILDPVAVKEEVLASATEAATMIVRIDDVISAE</sequence>
<evidence type="ECO:0000256" key="3">
    <source>
        <dbReference type="ARBA" id="ARBA00022840"/>
    </source>
</evidence>
<dbReference type="KEGG" id="hsu:HLASF_1257"/>
<evidence type="ECO:0000256" key="5">
    <source>
        <dbReference type="RuleBase" id="RU004187"/>
    </source>
</evidence>
<evidence type="ECO:0000313" key="7">
    <source>
        <dbReference type="Proteomes" id="UP000069906"/>
    </source>
</evidence>
<evidence type="ECO:0000256" key="2">
    <source>
        <dbReference type="ARBA" id="ARBA00022741"/>
    </source>
</evidence>
<dbReference type="GO" id="GO:0140662">
    <property type="term" value="F:ATP-dependent protein folding chaperone"/>
    <property type="evidence" value="ECO:0007669"/>
    <property type="project" value="InterPro"/>
</dbReference>
<protein>
    <submittedName>
        <fullName evidence="6">Thermosome alpha subunit</fullName>
    </submittedName>
</protein>
<dbReference type="AlphaFoldDB" id="A0A0F7PDM5"/>
<evidence type="ECO:0000256" key="1">
    <source>
        <dbReference type="ARBA" id="ARBA00008020"/>
    </source>
</evidence>
<dbReference type="Gene3D" id="3.30.260.10">
    <property type="entry name" value="TCP-1-like chaperonin intermediate domain"/>
    <property type="match status" value="1"/>
</dbReference>